<dbReference type="Pfam" id="PF07715">
    <property type="entry name" value="Plug"/>
    <property type="match status" value="1"/>
</dbReference>
<keyword evidence="5 12" id="KW-0732">Signal</keyword>
<reference evidence="15" key="1">
    <citation type="submission" date="2022-10" db="EMBL/GenBank/DDBJ databases">
        <title>Comparative genomics and taxonomic characterization of three novel marine species of genus Reichenbachiella exhibiting antioxidant and polysaccharide degradation activities.</title>
        <authorList>
            <person name="Muhammad N."/>
            <person name="Lee Y.-J."/>
            <person name="Ko J."/>
            <person name="Kim S.-G."/>
        </authorList>
    </citation>
    <scope>NUCLEOTIDE SEQUENCE</scope>
    <source>
        <strain evidence="15">Wsw4-B4</strain>
    </source>
</reference>
<feature type="signal peptide" evidence="12">
    <location>
        <begin position="1"/>
        <end position="25"/>
    </location>
</feature>
<dbReference type="Gene3D" id="2.40.170.20">
    <property type="entry name" value="TonB-dependent receptor, beta-barrel domain"/>
    <property type="match status" value="1"/>
</dbReference>
<dbReference type="SUPFAM" id="SSF56935">
    <property type="entry name" value="Porins"/>
    <property type="match status" value="1"/>
</dbReference>
<comment type="similarity">
    <text evidence="10 11">Belongs to the TonB-dependent receptor family.</text>
</comment>
<evidence type="ECO:0000256" key="5">
    <source>
        <dbReference type="ARBA" id="ARBA00022729"/>
    </source>
</evidence>
<evidence type="ECO:0000256" key="1">
    <source>
        <dbReference type="ARBA" id="ARBA00004571"/>
    </source>
</evidence>
<evidence type="ECO:0000256" key="8">
    <source>
        <dbReference type="ARBA" id="ARBA00023170"/>
    </source>
</evidence>
<evidence type="ECO:0000256" key="11">
    <source>
        <dbReference type="RuleBase" id="RU003357"/>
    </source>
</evidence>
<evidence type="ECO:0000256" key="2">
    <source>
        <dbReference type="ARBA" id="ARBA00022448"/>
    </source>
</evidence>
<protein>
    <submittedName>
        <fullName evidence="15">TonB-dependent receptor plug domain-containing protein</fullName>
    </submittedName>
</protein>
<dbReference type="InterPro" id="IPR037066">
    <property type="entry name" value="Plug_dom_sf"/>
</dbReference>
<evidence type="ECO:0000256" key="12">
    <source>
        <dbReference type="SAM" id="SignalP"/>
    </source>
</evidence>
<organism evidence="15 16">
    <name type="scientific">Reichenbachiella carrageenanivorans</name>
    <dbReference type="NCBI Taxonomy" id="2979869"/>
    <lineage>
        <taxon>Bacteria</taxon>
        <taxon>Pseudomonadati</taxon>
        <taxon>Bacteroidota</taxon>
        <taxon>Cytophagia</taxon>
        <taxon>Cytophagales</taxon>
        <taxon>Reichenbachiellaceae</taxon>
        <taxon>Reichenbachiella</taxon>
    </lineage>
</organism>
<keyword evidence="7 10" id="KW-0472">Membrane</keyword>
<dbReference type="InterPro" id="IPR000531">
    <property type="entry name" value="Beta-barrel_TonB"/>
</dbReference>
<dbReference type="InterPro" id="IPR036942">
    <property type="entry name" value="Beta-barrel_TonB_sf"/>
</dbReference>
<feature type="domain" description="TonB-dependent receptor-like beta-barrel" evidence="13">
    <location>
        <begin position="227"/>
        <end position="701"/>
    </location>
</feature>
<keyword evidence="9 10" id="KW-0998">Cell outer membrane</keyword>
<evidence type="ECO:0000313" key="15">
    <source>
        <dbReference type="EMBL" id="UXX78289.1"/>
    </source>
</evidence>
<evidence type="ECO:0000256" key="3">
    <source>
        <dbReference type="ARBA" id="ARBA00022452"/>
    </source>
</evidence>
<comment type="subcellular location">
    <subcellularLocation>
        <location evidence="1 10">Cell outer membrane</location>
        <topology evidence="1 10">Multi-pass membrane protein</topology>
    </subcellularLocation>
</comment>
<keyword evidence="16" id="KW-1185">Reference proteome</keyword>
<dbReference type="Gene3D" id="2.170.130.10">
    <property type="entry name" value="TonB-dependent receptor, plug domain"/>
    <property type="match status" value="1"/>
</dbReference>
<dbReference type="Pfam" id="PF00593">
    <property type="entry name" value="TonB_dep_Rec_b-barrel"/>
    <property type="match status" value="1"/>
</dbReference>
<keyword evidence="8 15" id="KW-0675">Receptor</keyword>
<keyword evidence="3 10" id="KW-1134">Transmembrane beta strand</keyword>
<dbReference type="InterPro" id="IPR012910">
    <property type="entry name" value="Plug_dom"/>
</dbReference>
<dbReference type="Proteomes" id="UP001062165">
    <property type="component" value="Chromosome"/>
</dbReference>
<dbReference type="PANTHER" id="PTHR30069:SF29">
    <property type="entry name" value="HEMOGLOBIN AND HEMOGLOBIN-HAPTOGLOBIN-BINDING PROTEIN 1-RELATED"/>
    <property type="match status" value="1"/>
</dbReference>
<keyword evidence="6 11" id="KW-0798">TonB box</keyword>
<evidence type="ECO:0000256" key="7">
    <source>
        <dbReference type="ARBA" id="ARBA00023136"/>
    </source>
</evidence>
<evidence type="ECO:0000256" key="6">
    <source>
        <dbReference type="ARBA" id="ARBA00023077"/>
    </source>
</evidence>
<evidence type="ECO:0000259" key="14">
    <source>
        <dbReference type="Pfam" id="PF07715"/>
    </source>
</evidence>
<evidence type="ECO:0000313" key="16">
    <source>
        <dbReference type="Proteomes" id="UP001062165"/>
    </source>
</evidence>
<name>A0ABY6CY43_9BACT</name>
<dbReference type="PROSITE" id="PS52016">
    <property type="entry name" value="TONB_DEPENDENT_REC_3"/>
    <property type="match status" value="1"/>
</dbReference>
<keyword evidence="4 10" id="KW-0812">Transmembrane</keyword>
<dbReference type="RefSeq" id="WP_263050035.1">
    <property type="nucleotide sequence ID" value="NZ_CP106735.1"/>
</dbReference>
<gene>
    <name evidence="15" type="ORF">N7E81_13080</name>
</gene>
<evidence type="ECO:0000256" key="9">
    <source>
        <dbReference type="ARBA" id="ARBA00023237"/>
    </source>
</evidence>
<sequence length="785" mass="86861">MKLTNKFLIGSIFCMSILMSPNLYGQEDDSIFDMSLEDLMNIEITSVSKKAERLQDVSSSIYVVTSKDIEHSGATTLHEVLRLVPGYWGVQDEYSNAESNIRYSQVTNGLTGTVLYLLDGTPIQDLMASSFSFRNFDIPLDEIDRIEVIRGSGGTIYGANSATGVVNIFTKNPDQYDGINARAEAASAGYVATSIRAGGAISEDFSVSGYAKMRLFDGFGSLAGTDQNGNQVIANSRFTEDYDNIDMYSFGLKAKYKLSENGTLSLNSHFNTLKTIDYSSYYGSDFALSGDDVLVQQDVTDNRLVGNLRYDHTFSDNHSLFVRASTNIENNFQKLAGGFEVSNGTYDFEIQDNISLGDFNDLSAGINYRINKFDVHNINNPSSVNYSDPQSSESLKGAFIQDKIKLAGGKVNLLLGIKAENYSLVNDEYYLSPMAKISYLPTENWTFWGGFTQSFSTPGFNNTNIDLFLYQAPTDAEWNGAATQVVYQDVYDTAISNGADDATATAQAQAFVTSPTGLGTITATEQFMKSQNPQATTSTAVKNGSHTVPTRFRTWEIGFRGNIENQLTFESNFYHTTIKDGIGISPDEAATIQESTTQPDRMALYYLYGNYVQGTTLGTESTVKIIPVNGVVFEMTHSYLQSTWEQQENPDFTTTGRDLTPSVSKVPSHIFRFKGDFELPKQINLSASMIYGTQFNTQGKYLVNQERFENIVKPDPNAVTIAPDSERTIINLRVEKKWLDSQLTTYVFGNDIFNEGIEANTSPVFNVTRSQIGAMFGLGLNYKLK</sequence>
<accession>A0ABY6CY43</accession>
<proteinExistence type="inferred from homology"/>
<dbReference type="InterPro" id="IPR039426">
    <property type="entry name" value="TonB-dep_rcpt-like"/>
</dbReference>
<dbReference type="PANTHER" id="PTHR30069">
    <property type="entry name" value="TONB-DEPENDENT OUTER MEMBRANE RECEPTOR"/>
    <property type="match status" value="1"/>
</dbReference>
<evidence type="ECO:0000256" key="4">
    <source>
        <dbReference type="ARBA" id="ARBA00022692"/>
    </source>
</evidence>
<evidence type="ECO:0000259" key="13">
    <source>
        <dbReference type="Pfam" id="PF00593"/>
    </source>
</evidence>
<feature type="domain" description="TonB-dependent receptor plug" evidence="14">
    <location>
        <begin position="54"/>
        <end position="165"/>
    </location>
</feature>
<dbReference type="EMBL" id="CP106735">
    <property type="protein sequence ID" value="UXX78289.1"/>
    <property type="molecule type" value="Genomic_DNA"/>
</dbReference>
<keyword evidence="2 10" id="KW-0813">Transport</keyword>
<feature type="chain" id="PRO_5046919267" evidence="12">
    <location>
        <begin position="26"/>
        <end position="785"/>
    </location>
</feature>
<evidence type="ECO:0000256" key="10">
    <source>
        <dbReference type="PROSITE-ProRule" id="PRU01360"/>
    </source>
</evidence>